<dbReference type="Proteomes" id="UP000244855">
    <property type="component" value="Unassembled WGS sequence"/>
</dbReference>
<reference evidence="2 3" key="1">
    <citation type="journal article" date="2018" name="Sci. Rep.">
        <title>Comparative genomics provides insights into the lifestyle and reveals functional heterogeneity of dark septate endophytic fungi.</title>
        <authorList>
            <person name="Knapp D.G."/>
            <person name="Nemeth J.B."/>
            <person name="Barry K."/>
            <person name="Hainaut M."/>
            <person name="Henrissat B."/>
            <person name="Johnson J."/>
            <person name="Kuo A."/>
            <person name="Lim J.H.P."/>
            <person name="Lipzen A."/>
            <person name="Nolan M."/>
            <person name="Ohm R.A."/>
            <person name="Tamas L."/>
            <person name="Grigoriev I.V."/>
            <person name="Spatafora J.W."/>
            <person name="Nagy L.G."/>
            <person name="Kovacs G.M."/>
        </authorList>
    </citation>
    <scope>NUCLEOTIDE SEQUENCE [LARGE SCALE GENOMIC DNA]</scope>
    <source>
        <strain evidence="2 3">DSE2036</strain>
    </source>
</reference>
<sequence length="446" mass="52231">MPVLSKPEAPTREAQHLGKKPKLEDWQLVADNRKDEYKEEQRFLQNVRLWYNALRLADGDQDDSKAVQPPSMFFVKFDDNYDGPRQLLGRRALVINLSSTDHFDPKLDTEWSFDRKVQMQAILYCLDSVKGVSVTGTNNSWHLKYYSQDKDEWVVNGGQDFSRMLITAWDDFVKKRSQPGFRGKTRVKDAVFGPGAWADIGYALELYRLPHAMPEWLDWRDVPWVPGYCRNLVGKQPILEGWEKENPNKDGQQADLNAVLRRWLIAKSYHGNMEMYPGREPWIEEECEEGKKCRYYLATSFEIFFRYDYSGRVRLMTPAYVYNVKIDERSDILGKLYLLDSMPHVFVHGEHRLKTQRERYENYCLCEWMQDNGMEFCKDFHRAWNDFIDMRNADGGKSWVKDPIFGVDQLSFDVSHLLTRFPDAEDKAPGWIAPTTPNQPAKTEGD</sequence>
<evidence type="ECO:0000313" key="2">
    <source>
        <dbReference type="EMBL" id="PVI01962.1"/>
    </source>
</evidence>
<evidence type="ECO:0000256" key="1">
    <source>
        <dbReference type="SAM" id="MobiDB-lite"/>
    </source>
</evidence>
<evidence type="ECO:0000313" key="3">
    <source>
        <dbReference type="Proteomes" id="UP000244855"/>
    </source>
</evidence>
<proteinExistence type="predicted"/>
<organism evidence="2 3">
    <name type="scientific">Periconia macrospinosa</name>
    <dbReference type="NCBI Taxonomy" id="97972"/>
    <lineage>
        <taxon>Eukaryota</taxon>
        <taxon>Fungi</taxon>
        <taxon>Dikarya</taxon>
        <taxon>Ascomycota</taxon>
        <taxon>Pezizomycotina</taxon>
        <taxon>Dothideomycetes</taxon>
        <taxon>Pleosporomycetidae</taxon>
        <taxon>Pleosporales</taxon>
        <taxon>Massarineae</taxon>
        <taxon>Periconiaceae</taxon>
        <taxon>Periconia</taxon>
    </lineage>
</organism>
<feature type="compositionally biased region" description="Basic and acidic residues" evidence="1">
    <location>
        <begin position="9"/>
        <end position="20"/>
    </location>
</feature>
<feature type="region of interest" description="Disordered" evidence="1">
    <location>
        <begin position="1"/>
        <end position="20"/>
    </location>
</feature>
<dbReference type="AlphaFoldDB" id="A0A2V1DVJ7"/>
<gene>
    <name evidence="2" type="ORF">DM02DRAFT_653982</name>
</gene>
<protein>
    <submittedName>
        <fullName evidence="2">Uncharacterized protein</fullName>
    </submittedName>
</protein>
<keyword evidence="3" id="KW-1185">Reference proteome</keyword>
<dbReference type="EMBL" id="KZ805349">
    <property type="protein sequence ID" value="PVI01962.1"/>
    <property type="molecule type" value="Genomic_DNA"/>
</dbReference>
<accession>A0A2V1DVJ7</accession>
<name>A0A2V1DVJ7_9PLEO</name>